<evidence type="ECO:0000256" key="5">
    <source>
        <dbReference type="ARBA" id="ARBA00023242"/>
    </source>
</evidence>
<evidence type="ECO:0000256" key="2">
    <source>
        <dbReference type="ARBA" id="ARBA00022676"/>
    </source>
</evidence>
<dbReference type="RefSeq" id="XP_025049888.1">
    <property type="nucleotide sequence ID" value="XM_025194103.1"/>
</dbReference>
<keyword evidence="2 7" id="KW-0328">Glycosyltransferase</keyword>
<dbReference type="GO" id="GO:0070212">
    <property type="term" value="P:protein poly-ADP-ribosylation"/>
    <property type="evidence" value="ECO:0007669"/>
    <property type="project" value="TreeGrafter"/>
</dbReference>
<sequence length="1340" mass="148918">MVALAEGALRCFHPTSGNTETKEAPKVDQECHALCMGPSSPGWTQPKISQDDRQGYHEEVPCTKSTLFVTPAEMRLLEQLLGVLALSLWKVEITWQNQEDAGTIVFSGSHEAVLAAQVAVSQMLIRVSQAVRPGPIRPSAAELRVIGFYCLRQGLSLYLWHGDASGLRGDVIISISGKGGSNHGASVLSQRLLSQRGAPHTHVDVLLSRLGPGKLGTGALLLALQSASQEQHASVVICVDPAGTWMAEAVAWVMTMFTSSHHVSSLSSISVVTKDGALAAALHAAWRRYWSTGGSQQELLGKVLQAQESVSVEVVTGSMANQKTDVVVLPLAPGLHGPCWCRGTQALAETALAAAPHLGEASPGEVRTVLADAVPDLNCKMLYVVRLDEEQLWHQGAHQVIRQIVQSCLSSFYGSFLRSISFPLIQPDCGAGMEEQEAVCVMLDEINRFLKHKPNTWMKLVQIVCPLGLSPPGLVAEYIKTPTEAVGFCQLEDPLFLRYLDESPATLHKFEGQLKAAGYSFQAYASQGILLFQARAKSSDLHGWEPAFRSMREKFTVRRGLQMDLLGALSDEPSLVEKFESIRVYDDMCFVGLVCEMARFLQSLQAKAFQKQVVRRQYPAEPMHRYVIVKDMVDKEMQLSKHQVSIDLRQGSPATITLQGPCRQVTEVERRLEQLLGDFRVVPVPLSPLQAQFVQELRSEVFSEAFFLEREIPVLLCVTVSSALQETSTGVLVSGLDWNKLQEAAKLLMSLVCQQTLLIEEGLRWATECQEWAELLARLGAKKDVAFHFDRPSQGVLTMVGLHPHVDEAEAAVREYLSNNSLVQERLAVLRPELVEVGEELLRIMDWENPQVKVQVCSSPGALSLELEGLRKDVQEARKAVRADLLSLVLGIVAVRYRALEEYLTGAGESLLQGLAQQLRCVVSLRGGTWSTDWERGQGLVSEKTDALRKLPKGKKGALSPFAEASEKLVIRVVGREDKVACVKTAVSSLMTQFYEESICNTEIVAFSDQTLEDLSRRSFYRFPLTLHRIQGNVLRVRGFREDVDKAVAAVYAKIQAAQAKQVDAQVLYGLVKWYHMSHGEWFPFDIAISHQLESEYGKKQRKTVIIWEGQRTEVDLLKQEGFVPGGETTISIRREICLQDKVIAPHWEPMGEGLVKMVELQPSSEEYQEVAKGFNRTAKGFSILKIERVQNKFLWVSYCWKRSWMVTKNPPGVRNERILYHGTQPENCCSIQEIGFKSTCRKVGLYGQGLYFGVDASLSVFYAKPDSSGHRFMFQARVLTGQFTRGEEKMALTPQKPDGSGRYDSVANLASHPTVFVTFFDDHAYPEYLITFHGTRVQY</sequence>
<evidence type="ECO:0000259" key="8">
    <source>
        <dbReference type="PROSITE" id="PS51059"/>
    </source>
</evidence>
<evidence type="ECO:0000256" key="7">
    <source>
        <dbReference type="RuleBase" id="RU362114"/>
    </source>
</evidence>
<evidence type="ECO:0000313" key="9">
    <source>
        <dbReference type="Proteomes" id="UP000189705"/>
    </source>
</evidence>
<name>A0A3Q0FVY0_ALLSI</name>
<keyword evidence="9" id="KW-1185">Reference proteome</keyword>
<organism evidence="9 10">
    <name type="scientific">Alligator sinensis</name>
    <name type="common">Chinese alligator</name>
    <dbReference type="NCBI Taxonomy" id="38654"/>
    <lineage>
        <taxon>Eukaryota</taxon>
        <taxon>Metazoa</taxon>
        <taxon>Chordata</taxon>
        <taxon>Craniata</taxon>
        <taxon>Vertebrata</taxon>
        <taxon>Euteleostomi</taxon>
        <taxon>Archelosauria</taxon>
        <taxon>Archosauria</taxon>
        <taxon>Crocodylia</taxon>
        <taxon>Alligatoridae</taxon>
        <taxon>Alligatorinae</taxon>
        <taxon>Alligator</taxon>
    </lineage>
</organism>
<dbReference type="GO" id="GO:0010629">
    <property type="term" value="P:negative regulation of gene expression"/>
    <property type="evidence" value="ECO:0007669"/>
    <property type="project" value="TreeGrafter"/>
</dbReference>
<dbReference type="InParanoid" id="A0A3Q0FVY0"/>
<reference evidence="10" key="1">
    <citation type="submission" date="2025-08" db="UniProtKB">
        <authorList>
            <consortium name="RefSeq"/>
        </authorList>
    </citation>
    <scope>IDENTIFICATION</scope>
</reference>
<dbReference type="InterPro" id="IPR012317">
    <property type="entry name" value="Poly(ADP-ribose)pol_cat_dom"/>
</dbReference>
<dbReference type="Gene3D" id="3.90.228.10">
    <property type="match status" value="1"/>
</dbReference>
<protein>
    <recommendedName>
        <fullName evidence="7">Poly [ADP-ribose] polymerase</fullName>
        <shortName evidence="7">PARP</shortName>
        <ecNumber evidence="7">2.4.2.-</ecNumber>
    </recommendedName>
</protein>
<keyword evidence="5" id="KW-0539">Nucleus</keyword>
<dbReference type="PROSITE" id="PS51059">
    <property type="entry name" value="PARP_CATALYTIC"/>
    <property type="match status" value="1"/>
</dbReference>
<evidence type="ECO:0000256" key="6">
    <source>
        <dbReference type="ARBA" id="ARBA00024347"/>
    </source>
</evidence>
<dbReference type="GeneID" id="102373188"/>
<dbReference type="InterPro" id="IPR043472">
    <property type="entry name" value="Macro_dom-like"/>
</dbReference>
<gene>
    <name evidence="10" type="primary">LOC102373188</name>
</gene>
<accession>A0A3Q0FVY0</accession>
<dbReference type="Gene3D" id="3.40.220.10">
    <property type="entry name" value="Leucine Aminopeptidase, subunit E, domain 1"/>
    <property type="match status" value="1"/>
</dbReference>
<dbReference type="GO" id="GO:0003950">
    <property type="term" value="F:NAD+ poly-ADP-ribosyltransferase activity"/>
    <property type="evidence" value="ECO:0007669"/>
    <property type="project" value="UniProtKB-UniRule"/>
</dbReference>
<dbReference type="GO" id="GO:0003714">
    <property type="term" value="F:transcription corepressor activity"/>
    <property type="evidence" value="ECO:0007669"/>
    <property type="project" value="TreeGrafter"/>
</dbReference>
<dbReference type="SUPFAM" id="SSF52949">
    <property type="entry name" value="Macro domain-like"/>
    <property type="match status" value="1"/>
</dbReference>
<proteinExistence type="inferred from homology"/>
<feature type="domain" description="PARP catalytic" evidence="8">
    <location>
        <begin position="1144"/>
        <end position="1340"/>
    </location>
</feature>
<comment type="similarity">
    <text evidence="6">Belongs to the ARTD/PARP family.</text>
</comment>
<dbReference type="SUPFAM" id="SSF117839">
    <property type="entry name" value="WWE domain"/>
    <property type="match status" value="1"/>
</dbReference>
<comment type="subcellular location">
    <subcellularLocation>
        <location evidence="1">Nucleus</location>
    </subcellularLocation>
</comment>
<dbReference type="GO" id="GO:1990404">
    <property type="term" value="F:NAD+-protein mono-ADP-ribosyltransferase activity"/>
    <property type="evidence" value="ECO:0007669"/>
    <property type="project" value="TreeGrafter"/>
</dbReference>
<dbReference type="Proteomes" id="UP000189705">
    <property type="component" value="Unplaced"/>
</dbReference>
<evidence type="ECO:0000256" key="3">
    <source>
        <dbReference type="ARBA" id="ARBA00022679"/>
    </source>
</evidence>
<dbReference type="PANTHER" id="PTHR14453">
    <property type="entry name" value="PARP/ZINC FINGER CCCH TYPE DOMAIN CONTAINING PROTEIN"/>
    <property type="match status" value="1"/>
</dbReference>
<keyword evidence="3 7" id="KW-0808">Transferase</keyword>
<dbReference type="PANTHER" id="PTHR14453:SF107">
    <property type="entry name" value="POLY [ADP-RIBOSE] POLYMERASE"/>
    <property type="match status" value="1"/>
</dbReference>
<dbReference type="GO" id="GO:0005634">
    <property type="term" value="C:nucleus"/>
    <property type="evidence" value="ECO:0007669"/>
    <property type="project" value="UniProtKB-SubCell"/>
</dbReference>
<dbReference type="InterPro" id="IPR037197">
    <property type="entry name" value="WWE_dom_sf"/>
</dbReference>
<evidence type="ECO:0000256" key="1">
    <source>
        <dbReference type="ARBA" id="ARBA00004123"/>
    </source>
</evidence>
<keyword evidence="4 7" id="KW-0520">NAD</keyword>
<dbReference type="GO" id="GO:0005737">
    <property type="term" value="C:cytoplasm"/>
    <property type="evidence" value="ECO:0007669"/>
    <property type="project" value="TreeGrafter"/>
</dbReference>
<dbReference type="KEGG" id="asn:102373188"/>
<dbReference type="SUPFAM" id="SSF56399">
    <property type="entry name" value="ADP-ribosylation"/>
    <property type="match status" value="1"/>
</dbReference>
<dbReference type="InterPro" id="IPR052056">
    <property type="entry name" value="Mono-ARTD/PARP"/>
</dbReference>
<evidence type="ECO:0000256" key="4">
    <source>
        <dbReference type="ARBA" id="ARBA00023027"/>
    </source>
</evidence>
<evidence type="ECO:0000313" key="10">
    <source>
        <dbReference type="RefSeq" id="XP_025049888.1"/>
    </source>
</evidence>
<dbReference type="Pfam" id="PF00644">
    <property type="entry name" value="PARP"/>
    <property type="match status" value="1"/>
</dbReference>
<dbReference type="EC" id="2.4.2.-" evidence="7"/>
<dbReference type="Gene3D" id="3.30.720.50">
    <property type="match status" value="1"/>
</dbReference>